<dbReference type="InterPro" id="IPR003959">
    <property type="entry name" value="ATPase_AAA_core"/>
</dbReference>
<reference evidence="2" key="1">
    <citation type="journal article" date="2020" name="mSystems">
        <title>Genome- and Community-Level Interaction Insights into Carbon Utilization and Element Cycling Functions of Hydrothermarchaeota in Hydrothermal Sediment.</title>
        <authorList>
            <person name="Zhou Z."/>
            <person name="Liu Y."/>
            <person name="Xu W."/>
            <person name="Pan J."/>
            <person name="Luo Z.H."/>
            <person name="Li M."/>
        </authorList>
    </citation>
    <scope>NUCLEOTIDE SEQUENCE [LARGE SCALE GENOMIC DNA]</scope>
    <source>
        <strain evidence="2">SpSt-125</strain>
    </source>
</reference>
<dbReference type="AlphaFoldDB" id="A0A7J2U556"/>
<keyword evidence="2" id="KW-0067">ATP-binding</keyword>
<dbReference type="InterPro" id="IPR051396">
    <property type="entry name" value="Bact_Antivir_Def_Nuclease"/>
</dbReference>
<evidence type="ECO:0000259" key="1">
    <source>
        <dbReference type="Pfam" id="PF13304"/>
    </source>
</evidence>
<evidence type="ECO:0000313" key="2">
    <source>
        <dbReference type="EMBL" id="HEM67332.1"/>
    </source>
</evidence>
<name>A0A7J2U556_9CREN</name>
<keyword evidence="2" id="KW-0547">Nucleotide-binding</keyword>
<proteinExistence type="predicted"/>
<dbReference type="EMBL" id="DSEU01000047">
    <property type="protein sequence ID" value="HEM67332.1"/>
    <property type="molecule type" value="Genomic_DNA"/>
</dbReference>
<sequence>MALPYARKPLWLPVLVEWVTTLSKEFTGFLTEATDPLHLDLYIPLSIVSRALLLKHPDIEALTKPQSLYGEDELDMRASNLSRILYKLSAERRTKAIEHLLNEVFGNIAIEPRSTANMVFFTVREGSIELSPRNTADGIIKVLAIATAVELNPSILLIDEIENSLHVEAIQKIFDFLNNLEILVLVATHSPAVIDLVDLDRLIIVSRGSDGSTNVEYIEDVKSVRKRLLELGVSHSEYILYGKTMR</sequence>
<protein>
    <submittedName>
        <fullName evidence="2">ATP-binding protein</fullName>
    </submittedName>
</protein>
<dbReference type="InterPro" id="IPR027417">
    <property type="entry name" value="P-loop_NTPase"/>
</dbReference>
<dbReference type="GO" id="GO:0016887">
    <property type="term" value="F:ATP hydrolysis activity"/>
    <property type="evidence" value="ECO:0007669"/>
    <property type="project" value="InterPro"/>
</dbReference>
<accession>A0A7J2U556</accession>
<dbReference type="Gene3D" id="3.40.50.300">
    <property type="entry name" value="P-loop containing nucleotide triphosphate hydrolases"/>
    <property type="match status" value="1"/>
</dbReference>
<dbReference type="SUPFAM" id="SSF52540">
    <property type="entry name" value="P-loop containing nucleoside triphosphate hydrolases"/>
    <property type="match status" value="1"/>
</dbReference>
<dbReference type="CDD" id="cd00267">
    <property type="entry name" value="ABC_ATPase"/>
    <property type="match status" value="1"/>
</dbReference>
<dbReference type="Pfam" id="PF13304">
    <property type="entry name" value="AAA_21"/>
    <property type="match status" value="1"/>
</dbReference>
<gene>
    <name evidence="2" type="ORF">ENO26_07205</name>
</gene>
<feature type="domain" description="ATPase AAA-type core" evidence="1">
    <location>
        <begin position="104"/>
        <end position="195"/>
    </location>
</feature>
<dbReference type="PANTHER" id="PTHR43581:SF4">
    <property type="entry name" value="ATP_GTP PHOSPHATASE"/>
    <property type="match status" value="1"/>
</dbReference>
<comment type="caution">
    <text evidence="2">The sequence shown here is derived from an EMBL/GenBank/DDBJ whole genome shotgun (WGS) entry which is preliminary data.</text>
</comment>
<organism evidence="2">
    <name type="scientific">Ignisphaera aggregans</name>
    <dbReference type="NCBI Taxonomy" id="334771"/>
    <lineage>
        <taxon>Archaea</taxon>
        <taxon>Thermoproteota</taxon>
        <taxon>Thermoprotei</taxon>
        <taxon>Desulfurococcales</taxon>
        <taxon>Desulfurococcaceae</taxon>
        <taxon>Ignisphaera</taxon>
    </lineage>
</organism>
<dbReference type="GO" id="GO:0005524">
    <property type="term" value="F:ATP binding"/>
    <property type="evidence" value="ECO:0007669"/>
    <property type="project" value="UniProtKB-KW"/>
</dbReference>
<dbReference type="PANTHER" id="PTHR43581">
    <property type="entry name" value="ATP/GTP PHOSPHATASE"/>
    <property type="match status" value="1"/>
</dbReference>